<organism evidence="2">
    <name type="scientific">Alexandrium monilatum</name>
    <dbReference type="NCBI Taxonomy" id="311494"/>
    <lineage>
        <taxon>Eukaryota</taxon>
        <taxon>Sar</taxon>
        <taxon>Alveolata</taxon>
        <taxon>Dinophyceae</taxon>
        <taxon>Gonyaulacales</taxon>
        <taxon>Pyrocystaceae</taxon>
        <taxon>Alexandrium</taxon>
    </lineage>
</organism>
<keyword evidence="1" id="KW-0732">Signal</keyword>
<name>A0A7S4VDU6_9DINO</name>
<accession>A0A7S4VDU6</accession>
<proteinExistence type="predicted"/>
<protein>
    <submittedName>
        <fullName evidence="2">Uncharacterized protein</fullName>
    </submittedName>
</protein>
<feature type="chain" id="PRO_5031471270" evidence="1">
    <location>
        <begin position="35"/>
        <end position="733"/>
    </location>
</feature>
<dbReference type="EMBL" id="HBNR01044641">
    <property type="protein sequence ID" value="CAE4605286.1"/>
    <property type="molecule type" value="Transcribed_RNA"/>
</dbReference>
<evidence type="ECO:0000256" key="1">
    <source>
        <dbReference type="SAM" id="SignalP"/>
    </source>
</evidence>
<gene>
    <name evidence="2" type="ORF">AMON00008_LOCUS31061</name>
</gene>
<sequence length="733" mass="79495">MQSPRREPVPMRCHAGVVALRACLWLTCSSGAGAMRSSLEFKRLDLNGNGTAGPPVNVGVEVENDTPYDIEQLVLVHKFNSADPPTHVLLWDDVKSKTLSSPKEVTTRLGFGIRNDWWMMSWKFKALPGQRCPCCTKIGGSCETWVTDPKNVLGQFFLDPLSYVSLATTTVSAVVGALTLGLGAGLGALGGGVAVNTLATTLLAGESTSGMMDFGVGEADVVNWQDRRRPVRLRIKAAWKAGDRVTWRSWSTDIPEGVVGKVAEVRAEVPAGLNRIGVEFPLQGGQEGQYVQWQFPENELRYAFREGDLVTTVGNASEAGQVLGYSASGLVGVRFGAGFRWLPSQQLALHAQRFLAHGEDRPPSFEVEILEWKPPEDAAEEQLDQRGVNKRTAPGAVRRQETIHASAAPCFDDDHVAVQGHEVPVTVVNKATKTIKQWAVVHKFNGLTPAVHVVDSNASLPPGGSSWARPPAPSGSLAGRRMVVNTKGTLVLKDAASREVIARVDKGKEVVARGDAVAVGDRSMVPLEPIGAIPLERLDLVATPDPMAVRTNTGFVFENDWWAIAWSFEGEGESDCEVHTALDTTFLKEFLQNTESNALNIGISVVKMTLPVPVLLGSLFSYGTTSIARYAGKSNKMRATQAAYRLFGAKLLSLLAKGGSTRSYRKCNLSKRDVENAKAGRPVEIEIHDDKVIIRADGGDKECEVNVARKGCLHTEECLATQMCKDLNRRHNF</sequence>
<evidence type="ECO:0000313" key="2">
    <source>
        <dbReference type="EMBL" id="CAE4605286.1"/>
    </source>
</evidence>
<reference evidence="2" key="1">
    <citation type="submission" date="2021-01" db="EMBL/GenBank/DDBJ databases">
        <authorList>
            <person name="Corre E."/>
            <person name="Pelletier E."/>
            <person name="Niang G."/>
            <person name="Scheremetjew M."/>
            <person name="Finn R."/>
            <person name="Kale V."/>
            <person name="Holt S."/>
            <person name="Cochrane G."/>
            <person name="Meng A."/>
            <person name="Brown T."/>
            <person name="Cohen L."/>
        </authorList>
    </citation>
    <scope>NUCLEOTIDE SEQUENCE</scope>
    <source>
        <strain evidence="2">CCMP3105</strain>
    </source>
</reference>
<feature type="signal peptide" evidence="1">
    <location>
        <begin position="1"/>
        <end position="34"/>
    </location>
</feature>
<dbReference type="AlphaFoldDB" id="A0A7S4VDU6"/>